<feature type="active site" description="Nucleophile" evidence="2">
    <location>
        <position position="141"/>
    </location>
</feature>
<dbReference type="EnsemblBacteria" id="AAK24864">
    <property type="protein sequence ID" value="AAK24864"/>
    <property type="gene ID" value="CC_2902"/>
</dbReference>
<organism evidence="5 6">
    <name type="scientific">Caulobacter vibrioides (strain ATCC 19089 / CIP 103742 / CB 15)</name>
    <name type="common">Caulobacter crescentus</name>
    <dbReference type="NCBI Taxonomy" id="190650"/>
    <lineage>
        <taxon>Bacteria</taxon>
        <taxon>Pseudomonadati</taxon>
        <taxon>Pseudomonadota</taxon>
        <taxon>Alphaproteobacteria</taxon>
        <taxon>Caulobacterales</taxon>
        <taxon>Caulobacteraceae</taxon>
        <taxon>Caulobacter</taxon>
    </lineage>
</organism>
<dbReference type="Gene3D" id="3.40.1090.10">
    <property type="entry name" value="Cytosolic phospholipase A2 catalytic domain"/>
    <property type="match status" value="1"/>
</dbReference>
<dbReference type="Pfam" id="PF01734">
    <property type="entry name" value="Patatin"/>
    <property type="match status" value="1"/>
</dbReference>
<dbReference type="PATRIC" id="fig|190650.5.peg.2906"/>
<name>Q9A4D4_CAUVC</name>
<evidence type="ECO:0000313" key="6">
    <source>
        <dbReference type="Proteomes" id="UP000001816"/>
    </source>
</evidence>
<dbReference type="GO" id="GO:0016787">
    <property type="term" value="F:hydrolase activity"/>
    <property type="evidence" value="ECO:0007669"/>
    <property type="project" value="UniProtKB-UniRule"/>
</dbReference>
<evidence type="ECO:0000256" key="1">
    <source>
        <dbReference type="ARBA" id="ARBA00023098"/>
    </source>
</evidence>
<evidence type="ECO:0000256" key="2">
    <source>
        <dbReference type="PROSITE-ProRule" id="PRU01161"/>
    </source>
</evidence>
<accession>Q9A4D4</accession>
<feature type="region of interest" description="Disordered" evidence="3">
    <location>
        <begin position="408"/>
        <end position="431"/>
    </location>
</feature>
<dbReference type="InterPro" id="IPR002641">
    <property type="entry name" value="PNPLA_dom"/>
</dbReference>
<dbReference type="eggNOG" id="COG1752">
    <property type="taxonomic scope" value="Bacteria"/>
</dbReference>
<dbReference type="Proteomes" id="UP000001816">
    <property type="component" value="Chromosome"/>
</dbReference>
<feature type="domain" description="PNPLA" evidence="4">
    <location>
        <begin position="106"/>
        <end position="297"/>
    </location>
</feature>
<dbReference type="HOGENOM" id="CLU_048550_0_0_5"/>
<evidence type="ECO:0000256" key="3">
    <source>
        <dbReference type="SAM" id="MobiDB-lite"/>
    </source>
</evidence>
<dbReference type="PIR" id="D87608">
    <property type="entry name" value="D87608"/>
</dbReference>
<dbReference type="SUPFAM" id="SSF52151">
    <property type="entry name" value="FabD/lysophospholipase-like"/>
    <property type="match status" value="1"/>
</dbReference>
<dbReference type="CDD" id="cd07208">
    <property type="entry name" value="Pat_hypo_Ecoli_yjju_like"/>
    <property type="match status" value="1"/>
</dbReference>
<feature type="active site" description="Proton acceptor" evidence="2">
    <location>
        <position position="284"/>
    </location>
</feature>
<proteinExistence type="predicted"/>
<comment type="caution">
    <text evidence="2">Lacks conserved residue(s) required for the propagation of feature annotation.</text>
</comment>
<evidence type="ECO:0000259" key="4">
    <source>
        <dbReference type="PROSITE" id="PS51635"/>
    </source>
</evidence>
<keyword evidence="6" id="KW-1185">Reference proteome</keyword>
<feature type="short sequence motif" description="GXSXG" evidence="2">
    <location>
        <begin position="139"/>
        <end position="143"/>
    </location>
</feature>
<evidence type="ECO:0000313" key="5">
    <source>
        <dbReference type="EMBL" id="AAK24864.1"/>
    </source>
</evidence>
<dbReference type="InterPro" id="IPR016035">
    <property type="entry name" value="Acyl_Trfase/lysoPLipase"/>
</dbReference>
<dbReference type="InterPro" id="IPR037483">
    <property type="entry name" value="YjjU-like"/>
</dbReference>
<sequence length="431" mass="45439">MTGRRLRRPVFVWGNSLAGARRLIIARAVSETLSMRGFRVLAALMVGLMLSACGTVSREAFTAQDIGAAAPQGLSDVRFSAADPAAGLKFAQEVHDHTAGRKVNVLAISGGGSNGAYGAGILVGWTAAGNRPDFDIVTGVSTGALTAPFAYLGKDWDRRLTEAYTSDAADRILEKRGLDLFFNPSIFRNHALRDLVAKYVDPPLLYAIAVEHAKGRRLMIATTNLDTEETMIWDMGAIASRGDAAALQLFRDVLVASAAIPGVFPPILIEVEGGDRKLSEMHVDGSVTTPFFVAPETLLLSILPGRDQTGPGEVSVIVNGQIDGGFGFTKGDTLSILGRSWIAMSKAQLRTHLTANAAFTRRNGGVFRYSAIPDHAKGDFSGLDFASEGRRALFTLGYDLGKSGGAWAAPADPSAEVEGAAPSPSPAAAGH</sequence>
<keyword evidence="2" id="KW-0378">Hydrolase</keyword>
<feature type="short sequence motif" description="GXGXXG" evidence="2">
    <location>
        <begin position="110"/>
        <end position="115"/>
    </location>
</feature>
<dbReference type="GO" id="GO:0016042">
    <property type="term" value="P:lipid catabolic process"/>
    <property type="evidence" value="ECO:0007669"/>
    <property type="project" value="UniProtKB-UniRule"/>
</dbReference>
<feature type="compositionally biased region" description="Low complexity" evidence="3">
    <location>
        <begin position="413"/>
        <end position="431"/>
    </location>
</feature>
<reference evidence="5 6" key="1">
    <citation type="journal article" date="2001" name="Proc. Natl. Acad. Sci. U.S.A.">
        <title>Complete genome sequence of Caulobacter crescentus.</title>
        <authorList>
            <person name="Nierman W.C."/>
            <person name="Feldblyum T.V."/>
            <person name="Laub M.T."/>
            <person name="Paulsen I.T."/>
            <person name="Nelson K.E."/>
            <person name="Eisen J.A."/>
            <person name="Heidelberg J.F."/>
            <person name="Alley M.R."/>
            <person name="Ohta N."/>
            <person name="Maddock J.R."/>
            <person name="Potocka I."/>
            <person name="Nelson W.C."/>
            <person name="Newton A."/>
            <person name="Stephens C."/>
            <person name="Phadke N.D."/>
            <person name="Ely B."/>
            <person name="DeBoy R.T."/>
            <person name="Dodson R.J."/>
            <person name="Durkin A.S."/>
            <person name="Gwinn M.L."/>
            <person name="Haft D.H."/>
            <person name="Kolonay J.F."/>
            <person name="Smit J."/>
            <person name="Craven M.B."/>
            <person name="Khouri H."/>
            <person name="Shetty J."/>
            <person name="Berry K."/>
            <person name="Utterback T."/>
            <person name="Tran K."/>
            <person name="Wolf A."/>
            <person name="Vamathevan J."/>
            <person name="Ermolaeva M."/>
            <person name="White O."/>
            <person name="Salzberg S.L."/>
            <person name="Venter J.C."/>
            <person name="Shapiro L."/>
            <person name="Fraser C.M."/>
        </authorList>
    </citation>
    <scope>NUCLEOTIDE SEQUENCE [LARGE SCALE GENOMIC DNA]</scope>
    <source>
        <strain evidence="6">ATCC 19089 / CB15</strain>
    </source>
</reference>
<gene>
    <name evidence="5" type="ordered locus">CC_2902</name>
</gene>
<keyword evidence="2" id="KW-0442">Lipid degradation</keyword>
<keyword evidence="1 2" id="KW-0443">Lipid metabolism</keyword>
<protein>
    <recommendedName>
        <fullName evidence="4">PNPLA domain-containing protein</fullName>
    </recommendedName>
</protein>
<dbReference type="BioCyc" id="CAULO:CC2902-MONOMER"/>
<dbReference type="PROSITE" id="PS51635">
    <property type="entry name" value="PNPLA"/>
    <property type="match status" value="1"/>
</dbReference>
<dbReference type="KEGG" id="ccr:CC_2902"/>
<dbReference type="STRING" id="190650.CC_2902"/>
<dbReference type="EMBL" id="AE005673">
    <property type="protein sequence ID" value="AAK24864.1"/>
    <property type="molecule type" value="Genomic_DNA"/>
</dbReference>
<dbReference type="SMR" id="Q9A4D4"/>
<dbReference type="AlphaFoldDB" id="Q9A4D4"/>